<evidence type="ECO:0000313" key="1">
    <source>
        <dbReference type="EMBL" id="MXY34946.1"/>
    </source>
</evidence>
<keyword evidence="1" id="KW-0378">Hydrolase</keyword>
<dbReference type="NCBIfam" id="TIGR02318">
    <property type="entry name" value="phosphono_phnM"/>
    <property type="match status" value="1"/>
</dbReference>
<dbReference type="NCBIfam" id="NF011984">
    <property type="entry name" value="PRK15446.1-5"/>
    <property type="match status" value="1"/>
</dbReference>
<comment type="caution">
    <text evidence="1">The sequence shown here is derived from an EMBL/GenBank/DDBJ whole genome shotgun (WGS) entry which is preliminary data.</text>
</comment>
<dbReference type="PIRSF" id="PIRSF038971">
    <property type="entry name" value="PhnM"/>
    <property type="match status" value="1"/>
</dbReference>
<proteinExistence type="predicted"/>
<dbReference type="InterPro" id="IPR011059">
    <property type="entry name" value="Metal-dep_hydrolase_composite"/>
</dbReference>
<dbReference type="SUPFAM" id="SSF51338">
    <property type="entry name" value="Composite domain of metallo-dependent hydrolases"/>
    <property type="match status" value="1"/>
</dbReference>
<accession>A0A6B0Y740</accession>
<gene>
    <name evidence="1" type="ORF">F4Y60_12855</name>
</gene>
<dbReference type="GO" id="GO:0016810">
    <property type="term" value="F:hydrolase activity, acting on carbon-nitrogen (but not peptide) bonds"/>
    <property type="evidence" value="ECO:0007669"/>
    <property type="project" value="InterPro"/>
</dbReference>
<dbReference type="InterPro" id="IPR051781">
    <property type="entry name" value="Metallo-dep_Hydrolase"/>
</dbReference>
<name>A0A6B0Y740_9RHOB</name>
<dbReference type="EC" id="3.6.1.63" evidence="1"/>
<dbReference type="SUPFAM" id="SSF51556">
    <property type="entry name" value="Metallo-dependent hydrolases"/>
    <property type="match status" value="1"/>
</dbReference>
<protein>
    <submittedName>
        <fullName evidence="1">Alpha-D-ribose 1-methylphosphonate 5-triphosphate diphosphatase</fullName>
        <ecNumber evidence="1">3.6.1.63</ecNumber>
    </submittedName>
</protein>
<dbReference type="PANTHER" id="PTHR43135">
    <property type="entry name" value="ALPHA-D-RIBOSE 1-METHYLPHOSPHONATE 5-TRIPHOSPHATE DIPHOSPHATASE"/>
    <property type="match status" value="1"/>
</dbReference>
<dbReference type="InterPro" id="IPR032466">
    <property type="entry name" value="Metal_Hydrolase"/>
</dbReference>
<dbReference type="NCBIfam" id="NF011990">
    <property type="entry name" value="PRK15446.2-6"/>
    <property type="match status" value="1"/>
</dbReference>
<dbReference type="EMBL" id="VXRY01000529">
    <property type="protein sequence ID" value="MXY34946.1"/>
    <property type="molecule type" value="Genomic_DNA"/>
</dbReference>
<dbReference type="Gene3D" id="2.30.40.10">
    <property type="entry name" value="Urease, subunit C, domain 1"/>
    <property type="match status" value="1"/>
</dbReference>
<dbReference type="GO" id="GO:0019700">
    <property type="term" value="P:organic phosphonate catabolic process"/>
    <property type="evidence" value="ECO:0007669"/>
    <property type="project" value="InterPro"/>
</dbReference>
<sequence length="397" mass="43286">MNSPFPDSVPSRQRKEDVTENVCLANARVVLEDRVITGSVTISQGSITAIEESGHVPADAIDFAGDFLIPGLVELHTDNLERHIEPRSNVPWPHAPAILAHDRELASTGITTVFDAMRVGSIPSGKGRYLRYARELSRELLELRKAGALKVSHFLHLRAEVCSETLMDELAEFGPEDRVGIVSLTDHTPGQRQFRDLSKMKAHVATRKDMNDQEFDDHVARLRALRKEHGDEHEAMAIQDAKRLGAVLASHDDTTAGQVAVSAARGMRLAEFPTTVESAEACRQAGMAIMVGGPNIIRGESHYGNVSALDLAKRGLLDIVSSDYVPSSPLLAAFRLAEMWQDLPRAIRCISQAPAQAAGLKDRGAISQGNRADLVRLRSIASTHAVVSVWVNGRRVS</sequence>
<dbReference type="PANTHER" id="PTHR43135:SF3">
    <property type="entry name" value="ALPHA-D-RIBOSE 1-METHYLPHOSPHONATE 5-TRIPHOSPHATE DIPHOSPHATASE"/>
    <property type="match status" value="1"/>
</dbReference>
<organism evidence="1">
    <name type="scientific">Boseongicola sp. SB0664_bin_43</name>
    <dbReference type="NCBI Taxonomy" id="2604844"/>
    <lineage>
        <taxon>Bacteria</taxon>
        <taxon>Pseudomonadati</taxon>
        <taxon>Pseudomonadota</taxon>
        <taxon>Alphaproteobacteria</taxon>
        <taxon>Rhodobacterales</taxon>
        <taxon>Paracoccaceae</taxon>
        <taxon>Boseongicola</taxon>
    </lineage>
</organism>
<dbReference type="NCBIfam" id="NF011987">
    <property type="entry name" value="PRK15446.2-3"/>
    <property type="match status" value="1"/>
</dbReference>
<reference evidence="1" key="1">
    <citation type="submission" date="2019-09" db="EMBL/GenBank/DDBJ databases">
        <title>Characterisation of the sponge microbiome using genome-centric metagenomics.</title>
        <authorList>
            <person name="Engelberts J.P."/>
            <person name="Robbins S.J."/>
            <person name="De Goeij J.M."/>
            <person name="Aranda M."/>
            <person name="Bell S.C."/>
            <person name="Webster N.S."/>
        </authorList>
    </citation>
    <scope>NUCLEOTIDE SEQUENCE</scope>
    <source>
        <strain evidence="1">SB0664_bin_43</strain>
    </source>
</reference>
<dbReference type="InterPro" id="IPR012696">
    <property type="entry name" value="PhnM"/>
</dbReference>
<dbReference type="Gene3D" id="3.20.20.140">
    <property type="entry name" value="Metal-dependent hydrolases"/>
    <property type="match status" value="1"/>
</dbReference>
<dbReference type="AlphaFoldDB" id="A0A6B0Y740"/>